<dbReference type="RefSeq" id="WP_138749199.1">
    <property type="nucleotide sequence ID" value="NZ_VCLB01000007.1"/>
</dbReference>
<comment type="caution">
    <text evidence="2">The sequence shown here is derived from an EMBL/GenBank/DDBJ whole genome shotgun (WGS) entry which is preliminary data.</text>
</comment>
<dbReference type="GO" id="GO:0005975">
    <property type="term" value="P:carbohydrate metabolic process"/>
    <property type="evidence" value="ECO:0007669"/>
    <property type="project" value="InterPro"/>
</dbReference>
<gene>
    <name evidence="2" type="ORF">FF124_14525</name>
</gene>
<accession>A0A5C4JQ75</accession>
<sequence>MHHDRQELLGYLESVATGLSRIRGINETAPIAEGTFSIQFDEWDWEIGVGLYGLYRHACQTGDLDLIGALADWYEWQISRGLPPRQVNSTAPMLALSFLIDDVDRPEWEALVKDWAAWLMTGLARTEDGGFQHVVKERMNDGEMWDDTLFMTCLFLARAGKRFDRPDWVEEAVYQFLIHTRYLGDAKTGLWYHGWTFNGRHNFANALWARGNSWITIAIPELFSIVESLPPATSRYLTNVLLSQVSALASLQNAEGFFHTLLDDPSAPIEASATAGIAYGISRGISLGILPETFRPVADKAFAAVLGCIGDDGIVAHVSDGTPMGHTLDFYRRIPDIPAPYGQALTMLMLVDATAHSAEAERARVS</sequence>
<dbReference type="GO" id="GO:0016787">
    <property type="term" value="F:hydrolase activity"/>
    <property type="evidence" value="ECO:0007669"/>
    <property type="project" value="UniProtKB-KW"/>
</dbReference>
<name>A0A5C4JQ75_9HYPH</name>
<reference evidence="2 3" key="2">
    <citation type="submission" date="2019-06" db="EMBL/GenBank/DDBJ databases">
        <title>Martelella lutilitoris sp. nov., isolated from a tidal mudflat.</title>
        <authorList>
            <person name="Kim Y.-J."/>
        </authorList>
    </citation>
    <scope>NUCLEOTIDE SEQUENCE [LARGE SCALE GENOMIC DNA]</scope>
    <source>
        <strain evidence="2 3">GH2-6</strain>
    </source>
</reference>
<dbReference type="PANTHER" id="PTHR33886">
    <property type="entry name" value="UNSATURATED RHAMNOGALACTURONAN HYDROLASE (EUROFUNG)"/>
    <property type="match status" value="1"/>
</dbReference>
<dbReference type="InterPro" id="IPR008928">
    <property type="entry name" value="6-hairpin_glycosidase_sf"/>
</dbReference>
<dbReference type="AlphaFoldDB" id="A0A5C4JQ75"/>
<dbReference type="InterPro" id="IPR052043">
    <property type="entry name" value="PolySaccharide_Degr_Enz"/>
</dbReference>
<dbReference type="Proteomes" id="UP000307874">
    <property type="component" value="Unassembled WGS sequence"/>
</dbReference>
<keyword evidence="1 2" id="KW-0378">Hydrolase</keyword>
<dbReference type="EMBL" id="VCLB01000007">
    <property type="protein sequence ID" value="TNB47372.1"/>
    <property type="molecule type" value="Genomic_DNA"/>
</dbReference>
<dbReference type="Pfam" id="PF07470">
    <property type="entry name" value="Glyco_hydro_88"/>
    <property type="match status" value="1"/>
</dbReference>
<keyword evidence="3" id="KW-1185">Reference proteome</keyword>
<evidence type="ECO:0000313" key="3">
    <source>
        <dbReference type="Proteomes" id="UP000307874"/>
    </source>
</evidence>
<dbReference type="InterPro" id="IPR012341">
    <property type="entry name" value="6hp_glycosidase-like_sf"/>
</dbReference>
<dbReference type="OrthoDB" id="9812931at2"/>
<evidence type="ECO:0000256" key="1">
    <source>
        <dbReference type="ARBA" id="ARBA00022801"/>
    </source>
</evidence>
<protein>
    <submittedName>
        <fullName evidence="2">Glycoside hydrolase family 105 protein</fullName>
    </submittedName>
</protein>
<dbReference type="SUPFAM" id="SSF48208">
    <property type="entry name" value="Six-hairpin glycosidases"/>
    <property type="match status" value="1"/>
</dbReference>
<reference evidence="2 3" key="1">
    <citation type="submission" date="2019-05" db="EMBL/GenBank/DDBJ databases">
        <authorList>
            <person name="Lee S.D."/>
        </authorList>
    </citation>
    <scope>NUCLEOTIDE SEQUENCE [LARGE SCALE GENOMIC DNA]</scope>
    <source>
        <strain evidence="2 3">GH2-6</strain>
    </source>
</reference>
<dbReference type="InterPro" id="IPR010905">
    <property type="entry name" value="Glyco_hydro_88"/>
</dbReference>
<organism evidence="2 3">
    <name type="scientific">Martelella lutilitoris</name>
    <dbReference type="NCBI Taxonomy" id="2583532"/>
    <lineage>
        <taxon>Bacteria</taxon>
        <taxon>Pseudomonadati</taxon>
        <taxon>Pseudomonadota</taxon>
        <taxon>Alphaproteobacteria</taxon>
        <taxon>Hyphomicrobiales</taxon>
        <taxon>Aurantimonadaceae</taxon>
        <taxon>Martelella</taxon>
    </lineage>
</organism>
<proteinExistence type="predicted"/>
<dbReference type="PANTHER" id="PTHR33886:SF8">
    <property type="entry name" value="UNSATURATED RHAMNOGALACTURONAN HYDROLASE (EUROFUNG)"/>
    <property type="match status" value="1"/>
</dbReference>
<dbReference type="Gene3D" id="1.50.10.10">
    <property type="match status" value="1"/>
</dbReference>
<evidence type="ECO:0000313" key="2">
    <source>
        <dbReference type="EMBL" id="TNB47372.1"/>
    </source>
</evidence>